<proteinExistence type="predicted"/>
<evidence type="ECO:0000256" key="1">
    <source>
        <dbReference type="ARBA" id="ARBA00022801"/>
    </source>
</evidence>
<gene>
    <name evidence="3" type="ORF">BACPEC_01847</name>
</gene>
<keyword evidence="1" id="KW-0378">Hydrolase</keyword>
<dbReference type="Pfam" id="PF07859">
    <property type="entry name" value="Abhydrolase_3"/>
    <property type="match status" value="1"/>
</dbReference>
<comment type="caution">
    <text evidence="3">The sequence shown here is derived from an EMBL/GenBank/DDBJ whole genome shotgun (WGS) entry which is preliminary data.</text>
</comment>
<dbReference type="AlphaFoldDB" id="B7ARZ3"/>
<reference evidence="3 4" key="2">
    <citation type="submission" date="2008-11" db="EMBL/GenBank/DDBJ databases">
        <authorList>
            <person name="Fulton L."/>
            <person name="Clifton S."/>
            <person name="Fulton B."/>
            <person name="Xu J."/>
            <person name="Minx P."/>
            <person name="Pepin K.H."/>
            <person name="Johnson M."/>
            <person name="Bhonagiri V."/>
            <person name="Nash W.E."/>
            <person name="Mardis E.R."/>
            <person name="Wilson R.K."/>
        </authorList>
    </citation>
    <scope>NUCLEOTIDE SEQUENCE [LARGE SCALE GENOMIC DNA]</scope>
    <source>
        <strain evidence="3 4">ATCC 43243</strain>
    </source>
</reference>
<evidence type="ECO:0000313" key="4">
    <source>
        <dbReference type="Proteomes" id="UP000003136"/>
    </source>
</evidence>
<protein>
    <recommendedName>
        <fullName evidence="2">Alpha/beta hydrolase fold-3 domain-containing protein</fullName>
    </recommendedName>
</protein>
<feature type="domain" description="Alpha/beta hydrolase fold-3" evidence="2">
    <location>
        <begin position="46"/>
        <end position="255"/>
    </location>
</feature>
<keyword evidence="4" id="KW-1185">Reference proteome</keyword>
<dbReference type="Gene3D" id="3.40.50.1820">
    <property type="entry name" value="alpha/beta hydrolase"/>
    <property type="match status" value="1"/>
</dbReference>
<dbReference type="STRING" id="483218.BACPEC_01847"/>
<dbReference type="Proteomes" id="UP000003136">
    <property type="component" value="Unassembled WGS sequence"/>
</dbReference>
<dbReference type="EMBL" id="ABVQ01000036">
    <property type="protein sequence ID" value="EEC57339.1"/>
    <property type="molecule type" value="Genomic_DNA"/>
</dbReference>
<dbReference type="InterPro" id="IPR029058">
    <property type="entry name" value="AB_hydrolase_fold"/>
</dbReference>
<dbReference type="InterPro" id="IPR050300">
    <property type="entry name" value="GDXG_lipolytic_enzyme"/>
</dbReference>
<dbReference type="HOGENOM" id="CLU_012494_6_1_9"/>
<dbReference type="InterPro" id="IPR013094">
    <property type="entry name" value="AB_hydrolase_3"/>
</dbReference>
<evidence type="ECO:0000313" key="3">
    <source>
        <dbReference type="EMBL" id="EEC57339.1"/>
    </source>
</evidence>
<organism evidence="3 4">
    <name type="scientific">[Bacteroides] pectinophilus ATCC 43243</name>
    <dbReference type="NCBI Taxonomy" id="483218"/>
    <lineage>
        <taxon>Bacteria</taxon>
        <taxon>Bacillati</taxon>
        <taxon>Bacillota</taxon>
        <taxon>Clostridia</taxon>
        <taxon>Eubacteriales</taxon>
    </lineage>
</organism>
<reference evidence="3 4" key="1">
    <citation type="submission" date="2008-11" db="EMBL/GenBank/DDBJ databases">
        <title>Draft genome sequence of Bacteroides pectinophilus (ATCC 43243).</title>
        <authorList>
            <person name="Sudarsanam P."/>
            <person name="Ley R."/>
            <person name="Guruge J."/>
            <person name="Turnbaugh P.J."/>
            <person name="Mahowald M."/>
            <person name="Liep D."/>
            <person name="Gordon J."/>
        </authorList>
    </citation>
    <scope>NUCLEOTIDE SEQUENCE [LARGE SCALE GENOMIC DNA]</scope>
    <source>
        <strain evidence="3 4">ATCC 43243</strain>
    </source>
</reference>
<dbReference type="eggNOG" id="COG0657">
    <property type="taxonomic scope" value="Bacteria"/>
</dbReference>
<evidence type="ECO:0000259" key="2">
    <source>
        <dbReference type="Pfam" id="PF07859"/>
    </source>
</evidence>
<dbReference type="SUPFAM" id="SSF53474">
    <property type="entry name" value="alpha/beta-Hydrolases"/>
    <property type="match status" value="1"/>
</dbReference>
<name>B7ARZ3_9FIRM</name>
<dbReference type="PANTHER" id="PTHR48081:SF8">
    <property type="entry name" value="ALPHA_BETA HYDROLASE FOLD-3 DOMAIN-CONTAINING PROTEIN-RELATED"/>
    <property type="match status" value="1"/>
</dbReference>
<accession>B7ARZ3</accession>
<dbReference type="PANTHER" id="PTHR48081">
    <property type="entry name" value="AB HYDROLASE SUPERFAMILY PROTEIN C4A8.06C"/>
    <property type="match status" value="1"/>
</dbReference>
<dbReference type="GO" id="GO:0016787">
    <property type="term" value="F:hydrolase activity"/>
    <property type="evidence" value="ECO:0007669"/>
    <property type="project" value="UniProtKB-KW"/>
</dbReference>
<sequence length="287" mass="31995">MRLTPPSGITVRKLKIKTTTNTISALALYPETYSETASQPAQSTGVLWIHGGGYICGMKEMVFMSRAVDLVRKYGAVVVSPGYRLAFRKPYPAALEDCYAALVYMKEHAEELGICKNQIFVGGESAGGGLAAAVCMAARDRGTINIAYQMPLYPMLDDRDTPSSADNHGRIWNTRKNHKAWRMYLKGLGRKPGDSSVPVYAAPARQTDYSGLPPAYTFVGDGEPFYAETLDYIANLKRCGIQAEADVYHCDMHAFDMMRPEWELSCEAAQRFNEHFEYAMKNYYAKN</sequence>